<evidence type="ECO:0000313" key="3">
    <source>
        <dbReference type="Proteomes" id="UP000268285"/>
    </source>
</evidence>
<name>A0A498QTR5_9MYCO</name>
<gene>
    <name evidence="2" type="primary">lppJ_1</name>
    <name evidence="2" type="ORF">LAUMK142_02999</name>
</gene>
<reference evidence="2 3" key="1">
    <citation type="submission" date="2018-09" db="EMBL/GenBank/DDBJ databases">
        <authorList>
            <person name="Tagini F."/>
        </authorList>
    </citation>
    <scope>NUCLEOTIDE SEQUENCE [LARGE SCALE GENOMIC DNA]</scope>
    <source>
        <strain evidence="2 3">MK142</strain>
    </source>
</reference>
<keyword evidence="1" id="KW-0812">Transmembrane</keyword>
<dbReference type="AlphaFoldDB" id="A0A498QTR5"/>
<evidence type="ECO:0000313" key="2">
    <source>
        <dbReference type="EMBL" id="VBA51220.1"/>
    </source>
</evidence>
<feature type="transmembrane region" description="Helical" evidence="1">
    <location>
        <begin position="20"/>
        <end position="39"/>
    </location>
</feature>
<accession>A0A498QTR5</accession>
<proteinExistence type="predicted"/>
<keyword evidence="2" id="KW-0449">Lipoprotein</keyword>
<dbReference type="EMBL" id="UPHU01000001">
    <property type="protein sequence ID" value="VBA51220.1"/>
    <property type="molecule type" value="Genomic_DNA"/>
</dbReference>
<keyword evidence="1" id="KW-1133">Transmembrane helix</keyword>
<protein>
    <submittedName>
        <fullName evidence="2">Lipoprotein LppJ</fullName>
    </submittedName>
</protein>
<keyword evidence="3" id="KW-1185">Reference proteome</keyword>
<dbReference type="Proteomes" id="UP000268285">
    <property type="component" value="Unassembled WGS sequence"/>
</dbReference>
<sequence>MVRHAAASADWLRARGIRAVLAAALVTCLLLGGAVLLVANRDRASSANSLEHPVRPLDDAATEAQVVDKAKQIVEIAGLRTTTAGYLLMSCKNRDDPPYQGTVYLTFALPAETPADRYFRDVMAALVSHGWTEGLPPNDQVFGRTLSHDDVTVIIYRHRDEVGAGVLRLYGQCRNINDHRRDGTAWVDITSQFGAGR</sequence>
<evidence type="ECO:0000256" key="1">
    <source>
        <dbReference type="SAM" id="Phobius"/>
    </source>
</evidence>
<organism evidence="2 3">
    <name type="scientific">Mycobacterium pseudokansasii</name>
    <dbReference type="NCBI Taxonomy" id="2341080"/>
    <lineage>
        <taxon>Bacteria</taxon>
        <taxon>Bacillati</taxon>
        <taxon>Actinomycetota</taxon>
        <taxon>Actinomycetes</taxon>
        <taxon>Mycobacteriales</taxon>
        <taxon>Mycobacteriaceae</taxon>
        <taxon>Mycobacterium</taxon>
    </lineage>
</organism>
<keyword evidence="1" id="KW-0472">Membrane</keyword>